<organism evidence="1 2">
    <name type="scientific">Streptomyces marianii</name>
    <dbReference type="NCBI Taxonomy" id="1817406"/>
    <lineage>
        <taxon>Bacteria</taxon>
        <taxon>Bacillati</taxon>
        <taxon>Actinomycetota</taxon>
        <taxon>Actinomycetes</taxon>
        <taxon>Kitasatosporales</taxon>
        <taxon>Streptomycetaceae</taxon>
        <taxon>Streptomyces</taxon>
    </lineage>
</organism>
<evidence type="ECO:0000313" key="2">
    <source>
        <dbReference type="Proteomes" id="UP000305921"/>
    </source>
</evidence>
<gene>
    <name evidence="1" type="ORF">FEF34_28050</name>
</gene>
<dbReference type="OrthoDB" id="9790035at2"/>
<name>A0A5R9E8B9_9ACTN</name>
<dbReference type="EMBL" id="VAWE01000001">
    <property type="protein sequence ID" value="TLQ46321.1"/>
    <property type="molecule type" value="Genomic_DNA"/>
</dbReference>
<dbReference type="SUPFAM" id="SSF51905">
    <property type="entry name" value="FAD/NAD(P)-binding domain"/>
    <property type="match status" value="1"/>
</dbReference>
<evidence type="ECO:0000313" key="1">
    <source>
        <dbReference type="EMBL" id="TLQ46321.1"/>
    </source>
</evidence>
<dbReference type="AlphaFoldDB" id="A0A5R9E8B9"/>
<reference evidence="1 2" key="1">
    <citation type="submission" date="2019-05" db="EMBL/GenBank/DDBJ databases">
        <title>Streptomyces marianii sp. nov., a novel marine actinomycete from southern coast of India.</title>
        <authorList>
            <person name="Iniyan A.M."/>
            <person name="Wink J."/>
            <person name="Ramprasad E."/>
            <person name="Ramana C.V."/>
            <person name="Bunk B."/>
            <person name="Sproer C."/>
            <person name="Joseph F.-J.R.S."/>
            <person name="Vincent S.G.P."/>
        </authorList>
    </citation>
    <scope>NUCLEOTIDE SEQUENCE [LARGE SCALE GENOMIC DNA]</scope>
    <source>
        <strain evidence="1 2">ICN19</strain>
    </source>
</reference>
<keyword evidence="2" id="KW-1185">Reference proteome</keyword>
<dbReference type="Proteomes" id="UP000305921">
    <property type="component" value="Unassembled WGS sequence"/>
</dbReference>
<evidence type="ECO:0008006" key="3">
    <source>
        <dbReference type="Google" id="ProtNLM"/>
    </source>
</evidence>
<dbReference type="PANTHER" id="PTHR43422:SF3">
    <property type="entry name" value="THIAMINE THIAZOLE SYNTHASE"/>
    <property type="match status" value="1"/>
</dbReference>
<dbReference type="Gene3D" id="3.50.50.60">
    <property type="entry name" value="FAD/NAD(P)-binding domain"/>
    <property type="match status" value="1"/>
</dbReference>
<dbReference type="InterPro" id="IPR036188">
    <property type="entry name" value="FAD/NAD-bd_sf"/>
</dbReference>
<proteinExistence type="predicted"/>
<sequence>MQRAVVLGGSVAGLLAARVLSDHTDEVVILEPDNLQQGGIAGGAPHRQQLHALLAMGRTQLDRWFPGFTRELVADGARLGTGQAVQFYVDGILRPSVTGVEMIGATRPFLENHVRRRTLLLPNVHLRVGRARDLIFSGSRVCGVRFSPADDSPGTGNEDELDADFVVDAMGRSSRLGTWLQRADWDPAPLSRLRIDLGYATATFHRGDELPDTVIAHSAPGPFSDYQPTLCEPGALTAVEDNRWAVVLAGYSHHRPGRDADGFRARMRRCVAPLREVANNCPMVGDVRPFHFRESQRRNFTRLDRFPGGLAAVGDSVASVNPIYGQGLTLATLQASALSAHLRAGASPHAAAWGYFRRSDAIVNAAWQLATTADLAQPHVTGPYPRGYRLTRWVGDKLTAASVIDPLVNTAFMNVVHMRAHPRTLTRPALLLRAAHVLTGLRRNPPASAT</sequence>
<dbReference type="PANTHER" id="PTHR43422">
    <property type="entry name" value="THIAMINE THIAZOLE SYNTHASE"/>
    <property type="match status" value="1"/>
</dbReference>
<protein>
    <recommendedName>
        <fullName evidence="3">FAD-dependent oxidoreductase</fullName>
    </recommendedName>
</protein>
<comment type="caution">
    <text evidence="1">The sequence shown here is derived from an EMBL/GenBank/DDBJ whole genome shotgun (WGS) entry which is preliminary data.</text>
</comment>
<accession>A0A5R9E8B9</accession>